<evidence type="ECO:0000259" key="1">
    <source>
        <dbReference type="Pfam" id="PF12728"/>
    </source>
</evidence>
<dbReference type="KEGG" id="aalg:AREALGSMS7_01095"/>
<dbReference type="PANTHER" id="PTHR34585:SF22">
    <property type="entry name" value="HELIX-TURN-HELIX DOMAIN-CONTAINING PROTEIN"/>
    <property type="match status" value="1"/>
</dbReference>
<dbReference type="Proteomes" id="UP000204551">
    <property type="component" value="Chromosome"/>
</dbReference>
<dbReference type="RefSeq" id="WP_093977538.1">
    <property type="nucleotide sequence ID" value="NZ_CP022515.1"/>
</dbReference>
<organism evidence="2 3">
    <name type="scientific">Arenibacter algicola</name>
    <dbReference type="NCBI Taxonomy" id="616991"/>
    <lineage>
        <taxon>Bacteria</taxon>
        <taxon>Pseudomonadati</taxon>
        <taxon>Bacteroidota</taxon>
        <taxon>Flavobacteriia</taxon>
        <taxon>Flavobacteriales</taxon>
        <taxon>Flavobacteriaceae</taxon>
        <taxon>Arenibacter</taxon>
    </lineage>
</organism>
<dbReference type="SUPFAM" id="SSF46955">
    <property type="entry name" value="Putative DNA-binding domain"/>
    <property type="match status" value="1"/>
</dbReference>
<dbReference type="AlphaFoldDB" id="A0A221UTJ8"/>
<sequence length="96" mass="10988">MPTAIITTDDLREFKLELLAEIKELLNANQAKMTKKEWLRSTQVMDMLQISMTTLHGLRVKGTLPFIKIGGLIFYEAGDIEKVLMENAVKPIKKKR</sequence>
<proteinExistence type="predicted"/>
<feature type="domain" description="Helix-turn-helix" evidence="1">
    <location>
        <begin position="38"/>
        <end position="87"/>
    </location>
</feature>
<evidence type="ECO:0000313" key="3">
    <source>
        <dbReference type="Proteomes" id="UP000204551"/>
    </source>
</evidence>
<dbReference type="InterPro" id="IPR009061">
    <property type="entry name" value="DNA-bd_dom_put_sf"/>
</dbReference>
<dbReference type="eggNOG" id="ENOG5032YCE">
    <property type="taxonomic scope" value="Bacteria"/>
</dbReference>
<accession>A0A221UTJ8</accession>
<gene>
    <name evidence="2" type="ORF">AREALGSMS7_01095</name>
</gene>
<name>A0A221UTJ8_9FLAO</name>
<dbReference type="PANTHER" id="PTHR34585">
    <property type="match status" value="1"/>
</dbReference>
<evidence type="ECO:0000313" key="2">
    <source>
        <dbReference type="EMBL" id="ASO04570.1"/>
    </source>
</evidence>
<dbReference type="InterPro" id="IPR041657">
    <property type="entry name" value="HTH_17"/>
</dbReference>
<reference evidence="2 3" key="1">
    <citation type="submission" date="2017-07" db="EMBL/GenBank/DDBJ databases">
        <title>Genome Sequence of Arenibacter algicola Strain SMS7 Isolated from a culture of the Diatom Skeletonema marinoi.</title>
        <authorList>
            <person name="Topel M."/>
            <person name="Pinder M.I.M."/>
            <person name="Johansson O.N."/>
            <person name="Kourtchenko O."/>
            <person name="Godhe A."/>
            <person name="Clarke A.K."/>
        </authorList>
    </citation>
    <scope>NUCLEOTIDE SEQUENCE [LARGE SCALE GENOMIC DNA]</scope>
    <source>
        <strain evidence="2 3">SMS7</strain>
    </source>
</reference>
<dbReference type="EMBL" id="CP022515">
    <property type="protein sequence ID" value="ASO04570.1"/>
    <property type="molecule type" value="Genomic_DNA"/>
</dbReference>
<dbReference type="Pfam" id="PF12728">
    <property type="entry name" value="HTH_17"/>
    <property type="match status" value="1"/>
</dbReference>
<protein>
    <submittedName>
        <fullName evidence="2">Transcriptional regulator</fullName>
    </submittedName>
</protein>
<dbReference type="STRING" id="616991.GCA_000733925_04208"/>